<evidence type="ECO:0000313" key="2">
    <source>
        <dbReference type="EMBL" id="BCG48934.1"/>
    </source>
</evidence>
<accession>A0A6S6MB35</accession>
<dbReference type="AlphaFoldDB" id="A0A6S6MB35"/>
<dbReference type="Proteomes" id="UP000515472">
    <property type="component" value="Chromosome"/>
</dbReference>
<dbReference type="InterPro" id="IPR036237">
    <property type="entry name" value="Xyl_isomerase-like_sf"/>
</dbReference>
<gene>
    <name evidence="2" type="ORF">GEOBRER4_n3830</name>
</gene>
<feature type="domain" description="Xylose isomerase-like TIM barrel" evidence="1">
    <location>
        <begin position="36"/>
        <end position="252"/>
    </location>
</feature>
<dbReference type="PANTHER" id="PTHR12110:SF21">
    <property type="entry name" value="XYLOSE ISOMERASE-LIKE TIM BARREL DOMAIN-CONTAINING PROTEIN"/>
    <property type="match status" value="1"/>
</dbReference>
<dbReference type="InterPro" id="IPR050312">
    <property type="entry name" value="IolE/XylAMocC-like"/>
</dbReference>
<dbReference type="RefSeq" id="WP_185243529.1">
    <property type="nucleotide sequence ID" value="NZ_AP023213.1"/>
</dbReference>
<dbReference type="Pfam" id="PF01261">
    <property type="entry name" value="AP_endonuc_2"/>
    <property type="match status" value="1"/>
</dbReference>
<organism evidence="2 3">
    <name type="scientific">Citrifermentans bremense</name>
    <dbReference type="NCBI Taxonomy" id="60035"/>
    <lineage>
        <taxon>Bacteria</taxon>
        <taxon>Pseudomonadati</taxon>
        <taxon>Thermodesulfobacteriota</taxon>
        <taxon>Desulfuromonadia</taxon>
        <taxon>Geobacterales</taxon>
        <taxon>Geobacteraceae</taxon>
        <taxon>Citrifermentans</taxon>
    </lineage>
</organism>
<dbReference type="GO" id="GO:0016853">
    <property type="term" value="F:isomerase activity"/>
    <property type="evidence" value="ECO:0007669"/>
    <property type="project" value="UniProtKB-KW"/>
</dbReference>
<keyword evidence="3" id="KW-1185">Reference proteome</keyword>
<protein>
    <submittedName>
        <fullName evidence="2">Xylose isomerase domain protein TIM barrel</fullName>
    </submittedName>
</protein>
<name>A0A6S6MB35_9BACT</name>
<proteinExistence type="predicted"/>
<keyword evidence="2" id="KW-0413">Isomerase</keyword>
<reference evidence="2 3" key="1">
    <citation type="submission" date="2020-06" db="EMBL/GenBank/DDBJ databases">
        <title>Interaction of electrochemicaly active bacteria, Geobacter bremensis R4 on different carbon anode.</title>
        <authorList>
            <person name="Meng L."/>
            <person name="Yoshida N."/>
        </authorList>
    </citation>
    <scope>NUCLEOTIDE SEQUENCE [LARGE SCALE GENOMIC DNA]</scope>
    <source>
        <strain evidence="2 3">R4</strain>
    </source>
</reference>
<evidence type="ECO:0000259" key="1">
    <source>
        <dbReference type="Pfam" id="PF01261"/>
    </source>
</evidence>
<dbReference type="EMBL" id="AP023213">
    <property type="protein sequence ID" value="BCG48934.1"/>
    <property type="molecule type" value="Genomic_DNA"/>
</dbReference>
<evidence type="ECO:0000313" key="3">
    <source>
        <dbReference type="Proteomes" id="UP000515472"/>
    </source>
</evidence>
<dbReference type="KEGG" id="gbn:GEOBRER4_36840"/>
<dbReference type="PANTHER" id="PTHR12110">
    <property type="entry name" value="HYDROXYPYRUVATE ISOMERASE"/>
    <property type="match status" value="1"/>
</dbReference>
<sequence length="256" mass="29035">MAKRVFVHVPYLQIEQHLPFILERRLNPEIFFSADALDALAPAPLATTAQTLRDAGLSCTIHAPFMDLNPGSFEKMLRAATVRRFQQVLDAAQTLRPEVMVFHPGFDRWRYGEASAQWLELSVAVWREVLVRAEEIGTVIAVENIFEEEPSTLKALFEAVEHPRLGHCFDVGHWNLFKKVGMAEWFDALGGRIAEVHIHDNGGTRDDHAPPGEGEVDFVQFFDLMERYAPNAAYTIEAHSRRDLERSLEALKPYLG</sequence>
<dbReference type="InterPro" id="IPR013022">
    <property type="entry name" value="Xyl_isomerase-like_TIM-brl"/>
</dbReference>
<dbReference type="Gene3D" id="3.20.20.150">
    <property type="entry name" value="Divalent-metal-dependent TIM barrel enzymes"/>
    <property type="match status" value="1"/>
</dbReference>
<dbReference type="SUPFAM" id="SSF51658">
    <property type="entry name" value="Xylose isomerase-like"/>
    <property type="match status" value="1"/>
</dbReference>